<dbReference type="SUPFAM" id="SSF53474">
    <property type="entry name" value="alpha/beta-Hydrolases"/>
    <property type="match status" value="1"/>
</dbReference>
<dbReference type="InterPro" id="IPR000073">
    <property type="entry name" value="AB_hydrolase_1"/>
</dbReference>
<proteinExistence type="predicted"/>
<dbReference type="Pfam" id="PF00561">
    <property type="entry name" value="Abhydrolase_1"/>
    <property type="match status" value="1"/>
</dbReference>
<evidence type="ECO:0000256" key="1">
    <source>
        <dbReference type="SAM" id="MobiDB-lite"/>
    </source>
</evidence>
<dbReference type="EMBL" id="CP022098">
    <property type="protein sequence ID" value="ATB43670.1"/>
    <property type="molecule type" value="Genomic_DNA"/>
</dbReference>
<evidence type="ECO:0000259" key="2">
    <source>
        <dbReference type="Pfam" id="PF00561"/>
    </source>
</evidence>
<dbReference type="InterPro" id="IPR029058">
    <property type="entry name" value="AB_hydrolase_fold"/>
</dbReference>
<evidence type="ECO:0000313" key="4">
    <source>
        <dbReference type="Proteomes" id="UP000217257"/>
    </source>
</evidence>
<accession>A0A250JJ65</accession>
<name>A0A250JJ65_9BACT</name>
<protein>
    <submittedName>
        <fullName evidence="3">Hydrolase</fullName>
    </submittedName>
</protein>
<keyword evidence="3" id="KW-0378">Hydrolase</keyword>
<dbReference type="PANTHER" id="PTHR43689">
    <property type="entry name" value="HYDROLASE"/>
    <property type="match status" value="1"/>
</dbReference>
<dbReference type="KEGG" id="cfus:CYFUS_009150"/>
<feature type="domain" description="AB hydrolase-1" evidence="2">
    <location>
        <begin position="16"/>
        <end position="155"/>
    </location>
</feature>
<dbReference type="PANTHER" id="PTHR43689:SF8">
    <property type="entry name" value="ALPHA_BETA-HYDROLASES SUPERFAMILY PROTEIN"/>
    <property type="match status" value="1"/>
</dbReference>
<gene>
    <name evidence="3" type="ORF">CYFUS_009150</name>
</gene>
<dbReference type="Gene3D" id="3.40.50.1820">
    <property type="entry name" value="alpha/beta hydrolase"/>
    <property type="match status" value="1"/>
</dbReference>
<dbReference type="AlphaFoldDB" id="A0A250JJ65"/>
<evidence type="ECO:0000313" key="3">
    <source>
        <dbReference type="EMBL" id="ATB43670.1"/>
    </source>
</evidence>
<feature type="region of interest" description="Disordered" evidence="1">
    <location>
        <begin position="50"/>
        <end position="70"/>
    </location>
</feature>
<sequence>MSDASVHITRWGKSGPRVVLVHGSMQGSAVGGDLHFAVQERLGERGWRLVVPDRPGHGRSPAPGRPDDAEADGAWVADLLEDGAHLVGHSFGGCVALAAAARRPQAVRSLTLIEPALQNLAPKDWRVRRFVLRAAWTMLSSLSASSRARRFFRLMRVPRETGSGASPEELERVGRALLQLKVPSPETLRSQMETVRREGIPLLVVTGGWSPALEAAADAAVALGGGQRRVIASENHFPQSISDEFNQLLDAFMRESDARRSR</sequence>
<reference evidence="3 4" key="1">
    <citation type="submission" date="2017-06" db="EMBL/GenBank/DDBJ databases">
        <title>Sequencing and comparative analysis of myxobacterial genomes.</title>
        <authorList>
            <person name="Rupp O."/>
            <person name="Goesmann A."/>
            <person name="Sogaard-Andersen L."/>
        </authorList>
    </citation>
    <scope>NUCLEOTIDE SEQUENCE [LARGE SCALE GENOMIC DNA]</scope>
    <source>
        <strain evidence="3 4">DSM 52655</strain>
    </source>
</reference>
<dbReference type="Proteomes" id="UP000217257">
    <property type="component" value="Chromosome"/>
</dbReference>
<organism evidence="3 4">
    <name type="scientific">Cystobacter fuscus</name>
    <dbReference type="NCBI Taxonomy" id="43"/>
    <lineage>
        <taxon>Bacteria</taxon>
        <taxon>Pseudomonadati</taxon>
        <taxon>Myxococcota</taxon>
        <taxon>Myxococcia</taxon>
        <taxon>Myxococcales</taxon>
        <taxon>Cystobacterineae</taxon>
        <taxon>Archangiaceae</taxon>
        <taxon>Cystobacter</taxon>
    </lineage>
</organism>
<dbReference type="RefSeq" id="WP_095991052.1">
    <property type="nucleotide sequence ID" value="NZ_CP022098.1"/>
</dbReference>
<dbReference type="GO" id="GO:0016787">
    <property type="term" value="F:hydrolase activity"/>
    <property type="evidence" value="ECO:0007669"/>
    <property type="project" value="UniProtKB-KW"/>
</dbReference>